<dbReference type="InterPro" id="IPR001347">
    <property type="entry name" value="SIS_dom"/>
</dbReference>
<accession>G8ZU65</accession>
<dbReference type="AlphaFoldDB" id="G8ZU65"/>
<protein>
    <recommendedName>
        <fullName evidence="1">SIS domain-containing protein</fullName>
    </recommendedName>
</protein>
<dbReference type="Gene3D" id="3.40.50.10490">
    <property type="entry name" value="Glucose-6-phosphate isomerase like protein, domain 1"/>
    <property type="match status" value="1"/>
</dbReference>
<dbReference type="InterPro" id="IPR046348">
    <property type="entry name" value="SIS_dom_sf"/>
</dbReference>
<dbReference type="KEGG" id="tdl:TDEL_0D05750"/>
<dbReference type="CDD" id="cd05014">
    <property type="entry name" value="SIS_Kpsf"/>
    <property type="match status" value="1"/>
</dbReference>
<gene>
    <name evidence="2" type="primary">TDEL0D05750</name>
    <name evidence="2" type="ORF">TDEL_0D05750</name>
</gene>
<dbReference type="GO" id="GO:0097367">
    <property type="term" value="F:carbohydrate derivative binding"/>
    <property type="evidence" value="ECO:0007669"/>
    <property type="project" value="InterPro"/>
</dbReference>
<name>G8ZU65_TORDE</name>
<dbReference type="Pfam" id="PF01380">
    <property type="entry name" value="SIS"/>
    <property type="match status" value="1"/>
</dbReference>
<dbReference type="EMBL" id="HE616745">
    <property type="protein sequence ID" value="CCE92159.1"/>
    <property type="molecule type" value="Genomic_DNA"/>
</dbReference>
<evidence type="ECO:0000259" key="1">
    <source>
        <dbReference type="PROSITE" id="PS51464"/>
    </source>
</evidence>
<dbReference type="PROSITE" id="PS51464">
    <property type="entry name" value="SIS"/>
    <property type="match status" value="1"/>
</dbReference>
<dbReference type="GeneID" id="11503647"/>
<proteinExistence type="predicted"/>
<dbReference type="HOGENOM" id="CLU_040681_2_1_1"/>
<dbReference type="PANTHER" id="PTHR38418:SF2">
    <property type="entry name" value="SUGAR ISOMERASE, KPSF_GUTQ (AFU_ORTHOLOGUE AFUA_6G08860)"/>
    <property type="match status" value="1"/>
</dbReference>
<dbReference type="InterPro" id="IPR035474">
    <property type="entry name" value="SIS_Kpsf"/>
</dbReference>
<dbReference type="eggNOG" id="ENOG502RDRP">
    <property type="taxonomic scope" value="Eukaryota"/>
</dbReference>
<dbReference type="OrthoDB" id="1872003at2759"/>
<organism evidence="2 3">
    <name type="scientific">Torulaspora delbrueckii</name>
    <name type="common">Yeast</name>
    <name type="synonym">Candida colliculosa</name>
    <dbReference type="NCBI Taxonomy" id="4950"/>
    <lineage>
        <taxon>Eukaryota</taxon>
        <taxon>Fungi</taxon>
        <taxon>Dikarya</taxon>
        <taxon>Ascomycota</taxon>
        <taxon>Saccharomycotina</taxon>
        <taxon>Saccharomycetes</taxon>
        <taxon>Saccharomycetales</taxon>
        <taxon>Saccharomycetaceae</taxon>
        <taxon>Torulaspora</taxon>
    </lineage>
</organism>
<evidence type="ECO:0000313" key="2">
    <source>
        <dbReference type="EMBL" id="CCE92159.1"/>
    </source>
</evidence>
<sequence>MVSQDCNGSVLELSAKSFGTLLQNQSLQVDHLLEHYFCDDNLTSVRRIIKVLCDCLGRGQKIILVGIGKSLKIAEKCAATLQSMGLASITMHPTDALHGDIGSIQSGDCVLACSSSGETEEIINLLRYLDNNDVWSVVHKIAVCRDSQSTLAQMSDECLLVPQKHKECEIQNGLPAPTVSSTSMLVVLDCLSLALSQAFRNGDLVARNKLFSTMHPGGSIGKKNQPNGVHSATVETGKIHIGMNELEILRAVTLNDWVEWESTITLPSKVIKSLYKNWASDQHTSFDRYLARKLFK</sequence>
<reference evidence="2 3" key="1">
    <citation type="journal article" date="2011" name="Proc. Natl. Acad. Sci. U.S.A.">
        <title>Evolutionary erosion of yeast sex chromosomes by mating-type switching accidents.</title>
        <authorList>
            <person name="Gordon J.L."/>
            <person name="Armisen D."/>
            <person name="Proux-Wera E."/>
            <person name="Oheigeartaigh S.S."/>
            <person name="Byrne K.P."/>
            <person name="Wolfe K.H."/>
        </authorList>
    </citation>
    <scope>NUCLEOTIDE SEQUENCE [LARGE SCALE GENOMIC DNA]</scope>
    <source>
        <strain evidence="3">ATCC 10662 / CBS 1146 / NBRC 0425 / NCYC 2629 / NRRL Y-866</strain>
    </source>
</reference>
<dbReference type="Proteomes" id="UP000005627">
    <property type="component" value="Chromosome 4"/>
</dbReference>
<dbReference type="GO" id="GO:1901135">
    <property type="term" value="P:carbohydrate derivative metabolic process"/>
    <property type="evidence" value="ECO:0007669"/>
    <property type="project" value="InterPro"/>
</dbReference>
<feature type="domain" description="SIS" evidence="1">
    <location>
        <begin position="52"/>
        <end position="201"/>
    </location>
</feature>
<keyword evidence="3" id="KW-1185">Reference proteome</keyword>
<dbReference type="STRING" id="1076872.G8ZU65"/>
<dbReference type="RefSeq" id="XP_003681370.1">
    <property type="nucleotide sequence ID" value="XM_003681322.1"/>
</dbReference>
<dbReference type="SUPFAM" id="SSF53697">
    <property type="entry name" value="SIS domain"/>
    <property type="match status" value="1"/>
</dbReference>
<dbReference type="InParanoid" id="G8ZU65"/>
<dbReference type="PANTHER" id="PTHR38418">
    <property type="entry name" value="SUGAR ISOMERASE, KPSF/GUTQ (AFU_ORTHOLOGUE AFUA_6G08860)"/>
    <property type="match status" value="1"/>
</dbReference>
<evidence type="ECO:0000313" key="3">
    <source>
        <dbReference type="Proteomes" id="UP000005627"/>
    </source>
</evidence>